<evidence type="ECO:0000313" key="4">
    <source>
        <dbReference type="EMBL" id="OIW31971.1"/>
    </source>
</evidence>
<dbReference type="Proteomes" id="UP000182658">
    <property type="component" value="Unassembled WGS sequence"/>
</dbReference>
<dbReference type="PANTHER" id="PTHR34502:SF4">
    <property type="entry name" value="DUF6594 DOMAIN-CONTAINING PROTEIN"/>
    <property type="match status" value="1"/>
</dbReference>
<reference evidence="4 5" key="1">
    <citation type="submission" date="2016-10" db="EMBL/GenBank/DDBJ databases">
        <title>Draft genome sequence of Coniochaeta ligniaria NRRL30616, a lignocellulolytic fungus for bioabatement of inhibitors in plant biomass hydrolysates.</title>
        <authorList>
            <consortium name="DOE Joint Genome Institute"/>
            <person name="Jimenez D.J."/>
            <person name="Hector R.E."/>
            <person name="Riley R."/>
            <person name="Sun H."/>
            <person name="Grigoriev I.V."/>
            <person name="Van Elsas J.D."/>
            <person name="Nichols N.N."/>
        </authorList>
    </citation>
    <scope>NUCLEOTIDE SEQUENCE [LARGE SCALE GENOMIC DNA]</scope>
    <source>
        <strain evidence="4 5">NRRL 30616</strain>
    </source>
</reference>
<dbReference type="InParanoid" id="A0A1J7IXQ7"/>
<accession>A0A1J7IXQ7</accession>
<proteinExistence type="predicted"/>
<organism evidence="4 5">
    <name type="scientific">Coniochaeta ligniaria NRRL 30616</name>
    <dbReference type="NCBI Taxonomy" id="1408157"/>
    <lineage>
        <taxon>Eukaryota</taxon>
        <taxon>Fungi</taxon>
        <taxon>Dikarya</taxon>
        <taxon>Ascomycota</taxon>
        <taxon>Pezizomycotina</taxon>
        <taxon>Sordariomycetes</taxon>
        <taxon>Sordariomycetidae</taxon>
        <taxon>Coniochaetales</taxon>
        <taxon>Coniochaetaceae</taxon>
        <taxon>Coniochaeta</taxon>
    </lineage>
</organism>
<dbReference type="Pfam" id="PF20237">
    <property type="entry name" value="DUF6594"/>
    <property type="match status" value="1"/>
</dbReference>
<keyword evidence="2" id="KW-0812">Transmembrane</keyword>
<evidence type="ECO:0000259" key="3">
    <source>
        <dbReference type="Pfam" id="PF20237"/>
    </source>
</evidence>
<evidence type="ECO:0000313" key="5">
    <source>
        <dbReference type="Proteomes" id="UP000182658"/>
    </source>
</evidence>
<dbReference type="PROSITE" id="PS51257">
    <property type="entry name" value="PROKAR_LIPOPROTEIN"/>
    <property type="match status" value="1"/>
</dbReference>
<keyword evidence="2" id="KW-1133">Transmembrane helix</keyword>
<dbReference type="InterPro" id="IPR046529">
    <property type="entry name" value="DUF6594"/>
</dbReference>
<dbReference type="EMBL" id="KV875095">
    <property type="protein sequence ID" value="OIW31971.1"/>
    <property type="molecule type" value="Genomic_DNA"/>
</dbReference>
<feature type="transmembrane region" description="Helical" evidence="2">
    <location>
        <begin position="208"/>
        <end position="230"/>
    </location>
</feature>
<keyword evidence="2" id="KW-0472">Membrane</keyword>
<feature type="coiled-coil region" evidence="1">
    <location>
        <begin position="35"/>
        <end position="62"/>
    </location>
</feature>
<feature type="domain" description="DUF6594" evidence="3">
    <location>
        <begin position="13"/>
        <end position="275"/>
    </location>
</feature>
<dbReference type="STRING" id="1408157.A0A1J7IXQ7"/>
<evidence type="ECO:0000256" key="2">
    <source>
        <dbReference type="SAM" id="Phobius"/>
    </source>
</evidence>
<dbReference type="PANTHER" id="PTHR34502">
    <property type="entry name" value="DUF6594 DOMAIN-CONTAINING PROTEIN-RELATED"/>
    <property type="match status" value="1"/>
</dbReference>
<protein>
    <recommendedName>
        <fullName evidence="3">DUF6594 domain-containing protein</fullName>
    </recommendedName>
</protein>
<dbReference type="AlphaFoldDB" id="A0A1J7IXQ7"/>
<gene>
    <name evidence="4" type="ORF">CONLIGDRAFT_592879</name>
</gene>
<keyword evidence="5" id="KW-1185">Reference proteome</keyword>
<feature type="transmembrane region" description="Helical" evidence="2">
    <location>
        <begin position="236"/>
        <end position="256"/>
    </location>
</feature>
<evidence type="ECO:0000256" key="1">
    <source>
        <dbReference type="SAM" id="Coils"/>
    </source>
</evidence>
<dbReference type="OrthoDB" id="5342093at2759"/>
<feature type="transmembrane region" description="Helical" evidence="2">
    <location>
        <begin position="263"/>
        <end position="282"/>
    </location>
</feature>
<sequence length="284" mass="31449">MSKPNRRFDVDGFPSLAAFISCDKDRTSAIFKRFNRLAARNLLILQSELAELQSKLDTYDREDQSSRETLQSLRNWEDYKARDGMDSDRMKLVTQIRTAMKEYREALLFESTLASVPPPDRKTLKAFRLNFFHGRPEDSTSFPMLGGHSSDLYDDPDDLVVLQAPEPPDRLTMFVQDNFGYLFKEKAVGGASPDSLVGFASGKKIQTFISYLSTIFAALLLVGAILVLYKTHSDDVKLGLIGVFTTLFAASVGLLTNAKKAEVFGATAAYAAVLVVFVSGNLGS</sequence>
<name>A0A1J7IXQ7_9PEZI</name>
<keyword evidence="1" id="KW-0175">Coiled coil</keyword>